<comment type="caution">
    <text evidence="1">The sequence shown here is derived from an EMBL/GenBank/DDBJ whole genome shotgun (WGS) entry which is preliminary data.</text>
</comment>
<dbReference type="InterPro" id="IPR036113">
    <property type="entry name" value="Asp/Glu-ADT_sf_sub_c"/>
</dbReference>
<dbReference type="InterPro" id="IPR003837">
    <property type="entry name" value="GatC"/>
</dbReference>
<dbReference type="PANTHER" id="PTHR15004">
    <property type="entry name" value="GLUTAMYL-TRNA(GLN) AMIDOTRANSFERASE SUBUNIT C, MITOCHONDRIAL"/>
    <property type="match status" value="1"/>
</dbReference>
<dbReference type="Pfam" id="PF02686">
    <property type="entry name" value="GatC"/>
    <property type="match status" value="1"/>
</dbReference>
<gene>
    <name evidence="1" type="ORF">LCGC14_1765660</name>
</gene>
<proteinExistence type="inferred from homology"/>
<dbReference type="Gene3D" id="1.10.20.60">
    <property type="entry name" value="Glu-tRNAGln amidotransferase C subunit, N-terminal domain"/>
    <property type="match status" value="1"/>
</dbReference>
<organism evidence="1">
    <name type="scientific">marine sediment metagenome</name>
    <dbReference type="NCBI Taxonomy" id="412755"/>
    <lineage>
        <taxon>unclassified sequences</taxon>
        <taxon>metagenomes</taxon>
        <taxon>ecological metagenomes</taxon>
    </lineage>
</organism>
<evidence type="ECO:0000313" key="1">
    <source>
        <dbReference type="EMBL" id="KKM04297.1"/>
    </source>
</evidence>
<name>A0A0F9HM98_9ZZZZ</name>
<protein>
    <submittedName>
        <fullName evidence="1">Uncharacterized protein</fullName>
    </submittedName>
</protein>
<dbReference type="HAMAP" id="MF_00122">
    <property type="entry name" value="GatC"/>
    <property type="match status" value="1"/>
</dbReference>
<dbReference type="SUPFAM" id="SSF141000">
    <property type="entry name" value="Glu-tRNAGln amidotransferase C subunit"/>
    <property type="match status" value="1"/>
</dbReference>
<dbReference type="PANTHER" id="PTHR15004:SF0">
    <property type="entry name" value="GLUTAMYL-TRNA(GLN) AMIDOTRANSFERASE SUBUNIT C, MITOCHONDRIAL"/>
    <property type="match status" value="1"/>
</dbReference>
<dbReference type="GO" id="GO:0006450">
    <property type="term" value="P:regulation of translational fidelity"/>
    <property type="evidence" value="ECO:0007669"/>
    <property type="project" value="InterPro"/>
</dbReference>
<reference evidence="1" key="1">
    <citation type="journal article" date="2015" name="Nature">
        <title>Complex archaea that bridge the gap between prokaryotes and eukaryotes.</title>
        <authorList>
            <person name="Spang A."/>
            <person name="Saw J.H."/>
            <person name="Jorgensen S.L."/>
            <person name="Zaremba-Niedzwiedzka K."/>
            <person name="Martijn J."/>
            <person name="Lind A.E."/>
            <person name="van Eijk R."/>
            <person name="Schleper C."/>
            <person name="Guy L."/>
            <person name="Ettema T.J."/>
        </authorList>
    </citation>
    <scope>NUCLEOTIDE SEQUENCE</scope>
</reference>
<dbReference type="NCBIfam" id="TIGR00135">
    <property type="entry name" value="gatC"/>
    <property type="match status" value="1"/>
</dbReference>
<accession>A0A0F9HM98</accession>
<sequence length="96" mass="10770">MKITKDEVIHVANLARLELDKASMETFANQIGRVIDYIGLLNTVKTEGVKPTTHAISLTNAFREDEKKNHLDLMKTLSNAPEKEEEHFIVPKIIGG</sequence>
<dbReference type="AlphaFoldDB" id="A0A0F9HM98"/>
<dbReference type="GO" id="GO:0070681">
    <property type="term" value="P:glutaminyl-tRNAGln biosynthesis via transamidation"/>
    <property type="evidence" value="ECO:0007669"/>
    <property type="project" value="TreeGrafter"/>
</dbReference>
<dbReference type="EMBL" id="LAZR01016485">
    <property type="protein sequence ID" value="KKM04297.1"/>
    <property type="molecule type" value="Genomic_DNA"/>
</dbReference>